<dbReference type="GO" id="GO:0005524">
    <property type="term" value="F:ATP binding"/>
    <property type="evidence" value="ECO:0007669"/>
    <property type="project" value="UniProtKB-KW"/>
</dbReference>
<feature type="domain" description="Pyridoxamine kinase/Phosphomethylpyrimidine kinase" evidence="6">
    <location>
        <begin position="72"/>
        <end position="256"/>
    </location>
</feature>
<dbReference type="GO" id="GO:0009443">
    <property type="term" value="P:pyridoxal 5'-phosphate salvage"/>
    <property type="evidence" value="ECO:0007669"/>
    <property type="project" value="InterPro"/>
</dbReference>
<dbReference type="STRING" id="230361.sm9_1092"/>
<accession>A0A1G5VJR7</accession>
<dbReference type="AlphaFoldDB" id="A0A1G5VJR7"/>
<protein>
    <recommendedName>
        <fullName evidence="1">pyridoxal kinase</fullName>
        <ecNumber evidence="1">2.7.1.35</ecNumber>
    </recommendedName>
</protein>
<keyword evidence="8" id="KW-1185">Reference proteome</keyword>
<evidence type="ECO:0000256" key="1">
    <source>
        <dbReference type="ARBA" id="ARBA00012104"/>
    </source>
</evidence>
<dbReference type="Pfam" id="PF08543">
    <property type="entry name" value="Phos_pyr_kin"/>
    <property type="match status" value="1"/>
</dbReference>
<evidence type="ECO:0000259" key="6">
    <source>
        <dbReference type="Pfam" id="PF08543"/>
    </source>
</evidence>
<keyword evidence="5" id="KW-0067">ATP-binding</keyword>
<evidence type="ECO:0000256" key="5">
    <source>
        <dbReference type="ARBA" id="ARBA00022840"/>
    </source>
</evidence>
<dbReference type="SUPFAM" id="SSF53613">
    <property type="entry name" value="Ribokinase-like"/>
    <property type="match status" value="1"/>
</dbReference>
<dbReference type="GO" id="GO:0005829">
    <property type="term" value="C:cytosol"/>
    <property type="evidence" value="ECO:0007669"/>
    <property type="project" value="TreeGrafter"/>
</dbReference>
<dbReference type="GO" id="GO:0008478">
    <property type="term" value="F:pyridoxal kinase activity"/>
    <property type="evidence" value="ECO:0007669"/>
    <property type="project" value="UniProtKB-EC"/>
</dbReference>
<reference evidence="7 8" key="1">
    <citation type="submission" date="2016-10" db="EMBL/GenBank/DDBJ databases">
        <authorList>
            <person name="Varghese N."/>
            <person name="Submissions S."/>
        </authorList>
    </citation>
    <scope>NUCLEOTIDE SEQUENCE [LARGE SCALE GENOMIC DNA]</scope>
    <source>
        <strain evidence="7 8">DSM 16643</strain>
    </source>
</reference>
<dbReference type="RefSeq" id="WP_149731300.1">
    <property type="nucleotide sequence ID" value="NZ_FMXB01000004.1"/>
</dbReference>
<keyword evidence="4 7" id="KW-0418">Kinase</keyword>
<evidence type="ECO:0000256" key="4">
    <source>
        <dbReference type="ARBA" id="ARBA00022777"/>
    </source>
</evidence>
<evidence type="ECO:0000313" key="8">
    <source>
        <dbReference type="Proteomes" id="UP000323439"/>
    </source>
</evidence>
<evidence type="ECO:0000256" key="2">
    <source>
        <dbReference type="ARBA" id="ARBA00022679"/>
    </source>
</evidence>
<keyword evidence="2" id="KW-0808">Transferase</keyword>
<dbReference type="EMBL" id="FMXB01000004">
    <property type="protein sequence ID" value="SDA46070.1"/>
    <property type="molecule type" value="Genomic_DNA"/>
</dbReference>
<dbReference type="NCBIfam" id="NF005491">
    <property type="entry name" value="PRK07105.1"/>
    <property type="match status" value="1"/>
</dbReference>
<proteinExistence type="predicted"/>
<dbReference type="Gene3D" id="3.40.1190.20">
    <property type="match status" value="1"/>
</dbReference>
<evidence type="ECO:0000313" key="7">
    <source>
        <dbReference type="EMBL" id="SDA46070.1"/>
    </source>
</evidence>
<dbReference type="InterPro" id="IPR029056">
    <property type="entry name" value="Ribokinase-like"/>
</dbReference>
<dbReference type="EC" id="2.7.1.35" evidence="1"/>
<dbReference type="Proteomes" id="UP000323439">
    <property type="component" value="Unassembled WGS sequence"/>
</dbReference>
<name>A0A1G5VJR7_9EURY</name>
<organism evidence="7 8">
    <name type="scientific">Methanobrevibacter millerae</name>
    <dbReference type="NCBI Taxonomy" id="230361"/>
    <lineage>
        <taxon>Archaea</taxon>
        <taxon>Methanobacteriati</taxon>
        <taxon>Methanobacteriota</taxon>
        <taxon>Methanomada group</taxon>
        <taxon>Methanobacteria</taxon>
        <taxon>Methanobacteriales</taxon>
        <taxon>Methanobacteriaceae</taxon>
        <taxon>Methanobrevibacter</taxon>
    </lineage>
</organism>
<keyword evidence="3" id="KW-0547">Nucleotide-binding</keyword>
<evidence type="ECO:0000256" key="3">
    <source>
        <dbReference type="ARBA" id="ARBA00022741"/>
    </source>
</evidence>
<gene>
    <name evidence="7" type="ORF">SAMN02910315_00681</name>
</gene>
<dbReference type="PANTHER" id="PTHR10534:SF2">
    <property type="entry name" value="PYRIDOXAL KINASE"/>
    <property type="match status" value="1"/>
</dbReference>
<dbReference type="OrthoDB" id="359137at2157"/>
<dbReference type="InterPro" id="IPR013749">
    <property type="entry name" value="PM/HMP-P_kinase-1"/>
</dbReference>
<dbReference type="InterPro" id="IPR004625">
    <property type="entry name" value="PyrdxlKinase"/>
</dbReference>
<dbReference type="PANTHER" id="PTHR10534">
    <property type="entry name" value="PYRIDOXAL KINASE"/>
    <property type="match status" value="1"/>
</dbReference>
<sequence length="281" mass="31414">MSETIKILTIQDISCYGQCSITVALPIVSAFGIETAILPSAVLSTHTAGFTDFTVRDLTEDLPEIRKHWEKEGIYFDAIYTGFIASKEQLDYIKDIIDSRLKPDGLVFVDPAMADNGEFYNGFDQEFADKMGELCKLGDYVLPNTTEACYLLHKEWKEEFTREEMLEMADELQAFTKRYVVLKGDTAEEGKLGMIVKNKQDSSTEIVYNDRIDYASHGTGDVFASSFVGSTMNGKSPAAAAKIAGEFTKMAIEKTVGDEDHKYGVKFEQVILDLKELLDSY</sequence>